<comment type="caution">
    <text evidence="1">The sequence shown here is derived from an EMBL/GenBank/DDBJ whole genome shotgun (WGS) entry which is preliminary data.</text>
</comment>
<dbReference type="Proteomes" id="UP000248329">
    <property type="component" value="Unassembled WGS sequence"/>
</dbReference>
<reference evidence="1" key="1">
    <citation type="submission" date="2018-01" db="EMBL/GenBank/DDBJ databases">
        <authorList>
            <person name="Krukenberg V."/>
        </authorList>
    </citation>
    <scope>NUCLEOTIDE SEQUENCE</scope>
    <source>
        <strain evidence="1">E20ANME2</strain>
    </source>
</reference>
<organism evidence="1 2">
    <name type="scientific">Candidatus Methanogaster sp</name>
    <dbReference type="NCBI Taxonomy" id="3386292"/>
    <lineage>
        <taxon>Archaea</taxon>
        <taxon>Methanobacteriati</taxon>
        <taxon>Methanobacteriota</taxon>
        <taxon>Stenosarchaea group</taxon>
        <taxon>Methanomicrobia</taxon>
        <taxon>Methanosarcinales</taxon>
        <taxon>ANME-2 cluster</taxon>
        <taxon>Candidatus Methanogasteraceae</taxon>
        <taxon>Candidatus Methanogaster</taxon>
    </lineage>
</organism>
<evidence type="ECO:0000313" key="1">
    <source>
        <dbReference type="EMBL" id="PXF60958.1"/>
    </source>
</evidence>
<evidence type="ECO:0000313" key="2">
    <source>
        <dbReference type="Proteomes" id="UP000248329"/>
    </source>
</evidence>
<gene>
    <name evidence="1" type="ORF">C4B59_06290</name>
</gene>
<protein>
    <submittedName>
        <fullName evidence="1">Phage tail protein</fullName>
    </submittedName>
</protein>
<dbReference type="EMBL" id="PQXF01000009">
    <property type="protein sequence ID" value="PXF60958.1"/>
    <property type="molecule type" value="Genomic_DNA"/>
</dbReference>
<accession>A0AC61L3Q6</accession>
<sequence>MSLLDIIEYRDDVSVVHGVVVGIVTNNKDPDGIGRVKVKFPWLSTDDESAWARVASPMAGKERGIFILPEVDDEVLVVFEHGDVNMPYVIGSLWNGVDLPPETNSDGKNNIRMIKSRSGHTITIDDTEGTEKIEIADKTGNNTITIDTKSNKLSFKSDKDIEISAPNGKISINANDFEVKASTSAKVEASTGMDLKASGTMNIKGATVNIN</sequence>
<name>A0AC61L3Q6_9EURY</name>
<proteinExistence type="predicted"/>